<dbReference type="PANTHER" id="PTHR23514:SF3">
    <property type="entry name" value="BYPASS OF STOP CODON PROTEIN 6"/>
    <property type="match status" value="1"/>
</dbReference>
<dbReference type="InterPro" id="IPR036259">
    <property type="entry name" value="MFS_trans_sf"/>
</dbReference>
<dbReference type="InterPro" id="IPR020846">
    <property type="entry name" value="MFS_dom"/>
</dbReference>
<feature type="transmembrane region" description="Helical" evidence="8">
    <location>
        <begin position="489"/>
        <end position="512"/>
    </location>
</feature>
<dbReference type="PROSITE" id="PS50850">
    <property type="entry name" value="MFS"/>
    <property type="match status" value="1"/>
</dbReference>
<feature type="transmembrane region" description="Helical" evidence="8">
    <location>
        <begin position="398"/>
        <end position="420"/>
    </location>
</feature>
<feature type="transmembrane region" description="Helical" evidence="8">
    <location>
        <begin position="553"/>
        <end position="572"/>
    </location>
</feature>
<evidence type="ECO:0000256" key="8">
    <source>
        <dbReference type="SAM" id="Phobius"/>
    </source>
</evidence>
<feature type="transmembrane region" description="Helical" evidence="8">
    <location>
        <begin position="464"/>
        <end position="483"/>
    </location>
</feature>
<keyword evidence="3" id="KW-0813">Transport</keyword>
<feature type="transmembrane region" description="Helical" evidence="8">
    <location>
        <begin position="432"/>
        <end position="452"/>
    </location>
</feature>
<dbReference type="SUPFAM" id="SSF103473">
    <property type="entry name" value="MFS general substrate transporter"/>
    <property type="match status" value="1"/>
</dbReference>
<reference evidence="10 11" key="1">
    <citation type="submission" date="2018-10" db="EMBL/GenBank/DDBJ databases">
        <title>Genome sequence of Verticillium nonalfalfae VnAa140.</title>
        <authorList>
            <person name="Stajich J.E."/>
            <person name="Kasson M.T."/>
        </authorList>
    </citation>
    <scope>NUCLEOTIDE SEQUENCE [LARGE SCALE GENOMIC DNA]</scope>
    <source>
        <strain evidence="10 11">VnAa140</strain>
    </source>
</reference>
<evidence type="ECO:0000313" key="11">
    <source>
        <dbReference type="Proteomes" id="UP000267145"/>
    </source>
</evidence>
<dbReference type="FunFam" id="1.20.1250.20:FF:000286">
    <property type="entry name" value="MFS efflux transporter"/>
    <property type="match status" value="1"/>
</dbReference>
<evidence type="ECO:0000313" key="10">
    <source>
        <dbReference type="EMBL" id="RNJ55407.1"/>
    </source>
</evidence>
<evidence type="ECO:0000256" key="2">
    <source>
        <dbReference type="ARBA" id="ARBA00008335"/>
    </source>
</evidence>
<comment type="similarity">
    <text evidence="2">Belongs to the major facilitator superfamily.</text>
</comment>
<keyword evidence="6 8" id="KW-0472">Membrane</keyword>
<evidence type="ECO:0000259" key="9">
    <source>
        <dbReference type="PROSITE" id="PS50850"/>
    </source>
</evidence>
<accession>A0A3M9Y4M4</accession>
<dbReference type="Gene3D" id="1.20.1250.20">
    <property type="entry name" value="MFS general substrate transporter like domains"/>
    <property type="match status" value="2"/>
</dbReference>
<dbReference type="FunFam" id="1.20.1250.20:FF:000308">
    <property type="entry name" value="MFS efflux transporter"/>
    <property type="match status" value="1"/>
</dbReference>
<feature type="transmembrane region" description="Helical" evidence="8">
    <location>
        <begin position="317"/>
        <end position="339"/>
    </location>
</feature>
<dbReference type="GO" id="GO:0022857">
    <property type="term" value="F:transmembrane transporter activity"/>
    <property type="evidence" value="ECO:0007669"/>
    <property type="project" value="InterPro"/>
</dbReference>
<feature type="transmembrane region" description="Helical" evidence="8">
    <location>
        <begin position="345"/>
        <end position="368"/>
    </location>
</feature>
<evidence type="ECO:0000256" key="6">
    <source>
        <dbReference type="ARBA" id="ARBA00023136"/>
    </source>
</evidence>
<organism evidence="10 11">
    <name type="scientific">Verticillium nonalfalfae</name>
    <dbReference type="NCBI Taxonomy" id="1051616"/>
    <lineage>
        <taxon>Eukaryota</taxon>
        <taxon>Fungi</taxon>
        <taxon>Dikarya</taxon>
        <taxon>Ascomycota</taxon>
        <taxon>Pezizomycotina</taxon>
        <taxon>Sordariomycetes</taxon>
        <taxon>Hypocreomycetidae</taxon>
        <taxon>Glomerellales</taxon>
        <taxon>Plectosphaerellaceae</taxon>
        <taxon>Verticillium</taxon>
    </lineage>
</organism>
<dbReference type="InterPro" id="IPR011701">
    <property type="entry name" value="MFS"/>
</dbReference>
<comment type="caution">
    <text evidence="10">The sequence shown here is derived from an EMBL/GenBank/DDBJ whole genome shotgun (WGS) entry which is preliminary data.</text>
</comment>
<keyword evidence="5 8" id="KW-1133">Transmembrane helix</keyword>
<feature type="transmembrane region" description="Helical" evidence="8">
    <location>
        <begin position="225"/>
        <end position="247"/>
    </location>
</feature>
<feature type="domain" description="Major facilitator superfamily (MFS) profile" evidence="9">
    <location>
        <begin position="183"/>
        <end position="578"/>
    </location>
</feature>
<dbReference type="GO" id="GO:0016020">
    <property type="term" value="C:membrane"/>
    <property type="evidence" value="ECO:0007669"/>
    <property type="project" value="TreeGrafter"/>
</dbReference>
<dbReference type="PANTHER" id="PTHR23514">
    <property type="entry name" value="BYPASS OF STOP CODON PROTEIN 6"/>
    <property type="match status" value="1"/>
</dbReference>
<dbReference type="GO" id="GO:0012505">
    <property type="term" value="C:endomembrane system"/>
    <property type="evidence" value="ECO:0007669"/>
    <property type="project" value="UniProtKB-SubCell"/>
</dbReference>
<evidence type="ECO:0000256" key="4">
    <source>
        <dbReference type="ARBA" id="ARBA00022692"/>
    </source>
</evidence>
<dbReference type="Pfam" id="PF07690">
    <property type="entry name" value="MFS_1"/>
    <property type="match status" value="1"/>
</dbReference>
<proteinExistence type="inferred from homology"/>
<name>A0A3M9Y4M4_9PEZI</name>
<evidence type="ECO:0000256" key="5">
    <source>
        <dbReference type="ARBA" id="ARBA00022989"/>
    </source>
</evidence>
<feature type="region of interest" description="Disordered" evidence="7">
    <location>
        <begin position="126"/>
        <end position="170"/>
    </location>
</feature>
<keyword evidence="4 8" id="KW-0812">Transmembrane</keyword>
<evidence type="ECO:0000256" key="1">
    <source>
        <dbReference type="ARBA" id="ARBA00004127"/>
    </source>
</evidence>
<dbReference type="GeneID" id="39612233"/>
<keyword evidence="11" id="KW-1185">Reference proteome</keyword>
<gene>
    <name evidence="10" type="ORF">D7B24_008544</name>
</gene>
<dbReference type="EMBL" id="RBVV01000078">
    <property type="protein sequence ID" value="RNJ55407.1"/>
    <property type="molecule type" value="Genomic_DNA"/>
</dbReference>
<protein>
    <recommendedName>
        <fullName evidence="9">Major facilitator superfamily (MFS) profile domain-containing protein</fullName>
    </recommendedName>
</protein>
<dbReference type="InterPro" id="IPR051788">
    <property type="entry name" value="MFS_Transporter"/>
</dbReference>
<comment type="subcellular location">
    <subcellularLocation>
        <location evidence="1">Endomembrane system</location>
        <topology evidence="1">Multi-pass membrane protein</topology>
    </subcellularLocation>
</comment>
<dbReference type="STRING" id="1051616.A0A3M9Y4M4"/>
<feature type="transmembrane region" description="Helical" evidence="8">
    <location>
        <begin position="184"/>
        <end position="205"/>
    </location>
</feature>
<dbReference type="RefSeq" id="XP_028493565.1">
    <property type="nucleotide sequence ID" value="XM_028642631.1"/>
</dbReference>
<feature type="transmembrane region" description="Helical" evidence="8">
    <location>
        <begin position="524"/>
        <end position="547"/>
    </location>
</feature>
<dbReference type="AlphaFoldDB" id="A0A3M9Y4M4"/>
<dbReference type="Proteomes" id="UP000267145">
    <property type="component" value="Unassembled WGS sequence"/>
</dbReference>
<evidence type="ECO:0000256" key="7">
    <source>
        <dbReference type="SAM" id="MobiDB-lite"/>
    </source>
</evidence>
<evidence type="ECO:0000256" key="3">
    <source>
        <dbReference type="ARBA" id="ARBA00022448"/>
    </source>
</evidence>
<sequence>MLINEGALDALFWALPRWSWSRPPPARAESHALYSARISVIDHVEEVLKKQAKVDLASACLLSTFFSTATQLALLQPAIVSVLSEPTAMSQTATITRPATALSVAGKSNSPSSPMAAEGIELQRLGTGQSVGKDMTRVGSAPQDPRRNSSEEVGDADGTGPPPGHVAHGEVQRWNHPRGNVPKLAFAFLSFIIAGLNDAAVGVGSASTPILTRALIPYLEQYYDLNYTIVSLVFLTPFAGYSVAAFTNARIHMKYGQRGVAVMAPLCHIITYAVVATHPPFPVIVVIYAISGFGNGLTDACYCAWVGDMDKANQVQGFMHACYSLGALFAPLIATSMVVKAGLPWYTFYYIMIAISVLEWVGLTITFWHKTGAVYRAEHPRQDGAQGAGTKDALKSKVTWMCALFFFTYMGVEVGLGGWVVTFMLRVREAGAYASGISGSGFWAGMVAGRAGLGFVTERFGERLCISIYLVCCIALQLLFWLVPRFEVSAVAVAFLGFFLGPMFPGAVTVTAKLLPKDIHVSAIGFAMAMGGTGGTVFPFAIGAIAAKRGLLVLQPIILALIVVVAGVWLAFPRIKKRQT</sequence>